<organism evidence="3 4">
    <name type="scientific">Streptomyces pathocidini</name>
    <dbReference type="NCBI Taxonomy" id="1650571"/>
    <lineage>
        <taxon>Bacteria</taxon>
        <taxon>Bacillati</taxon>
        <taxon>Actinomycetota</taxon>
        <taxon>Actinomycetes</taxon>
        <taxon>Kitasatosporales</taxon>
        <taxon>Streptomycetaceae</taxon>
        <taxon>Streptomyces</taxon>
    </lineage>
</organism>
<dbReference type="PANTHER" id="PTHR31528">
    <property type="entry name" value="4-AMINO-5-HYDROXYMETHYL-2-METHYLPYRIMIDINE PHOSPHATE SYNTHASE THI11-RELATED"/>
    <property type="match status" value="1"/>
</dbReference>
<dbReference type="PROSITE" id="PS51257">
    <property type="entry name" value="PROKAR_LIPOPROTEIN"/>
    <property type="match status" value="1"/>
</dbReference>
<dbReference type="SUPFAM" id="SSF53850">
    <property type="entry name" value="Periplasmic binding protein-like II"/>
    <property type="match status" value="1"/>
</dbReference>
<sequence>MRLRKFSLGLVPLLLLATACGGEDDSKSTSSSGKELDKVTLTLNWYPYGEHAPFYYGKQQKIYEKHGIDLDIKAGQGSQKTVQATGTGQTDFGWADTPALLAGVDQGIKVKSLGVFLQTTPASAQFFSSEGIKTPADLKGKKIAGTAGDALSKTFPVFLKKNGMSESDVKMQNTDPAGKIAAVISGQTDALLGYASDQGPTMQNKAGKPVSYLRFSEHGLNFFSNGLIAGQRTLTEDADLAQRMAAATSEAWAAAEKNPGPAVASMKGASEQLPPGKVLSEQFKTTVTLLHTAATEGKAPGANTEDDWKQTIDLFAQVGMVRKAQPASAYWDAAAAPKG</sequence>
<dbReference type="Proteomes" id="UP001611548">
    <property type="component" value="Unassembled WGS sequence"/>
</dbReference>
<evidence type="ECO:0000259" key="2">
    <source>
        <dbReference type="Pfam" id="PF09084"/>
    </source>
</evidence>
<reference evidence="3 4" key="1">
    <citation type="submission" date="2024-10" db="EMBL/GenBank/DDBJ databases">
        <title>The Natural Products Discovery Center: Release of the First 8490 Sequenced Strains for Exploring Actinobacteria Biosynthetic Diversity.</title>
        <authorList>
            <person name="Kalkreuter E."/>
            <person name="Kautsar S.A."/>
            <person name="Yang D."/>
            <person name="Bader C.D."/>
            <person name="Teijaro C.N."/>
            <person name="Fluegel L."/>
            <person name="Davis C.M."/>
            <person name="Simpson J.R."/>
            <person name="Lauterbach L."/>
            <person name="Steele A.D."/>
            <person name="Gui C."/>
            <person name="Meng S."/>
            <person name="Li G."/>
            <person name="Viehrig K."/>
            <person name="Ye F."/>
            <person name="Su P."/>
            <person name="Kiefer A.F."/>
            <person name="Nichols A."/>
            <person name="Cepeda A.J."/>
            <person name="Yan W."/>
            <person name="Fan B."/>
            <person name="Jiang Y."/>
            <person name="Adhikari A."/>
            <person name="Zheng C.-J."/>
            <person name="Schuster L."/>
            <person name="Cowan T.M."/>
            <person name="Smanski M.J."/>
            <person name="Chevrette M.G."/>
            <person name="De Carvalho L.P.S."/>
            <person name="Shen B."/>
        </authorList>
    </citation>
    <scope>NUCLEOTIDE SEQUENCE [LARGE SCALE GENOMIC DNA]</scope>
    <source>
        <strain evidence="3 4">NPDC020327</strain>
    </source>
</reference>
<name>A0ABW7UK97_9ACTN</name>
<dbReference type="Pfam" id="PF09084">
    <property type="entry name" value="NMT1"/>
    <property type="match status" value="1"/>
</dbReference>
<dbReference type="EMBL" id="JBIRWE010000001">
    <property type="protein sequence ID" value="MFI1963095.1"/>
    <property type="molecule type" value="Genomic_DNA"/>
</dbReference>
<evidence type="ECO:0000313" key="4">
    <source>
        <dbReference type="Proteomes" id="UP001611548"/>
    </source>
</evidence>
<dbReference type="PANTHER" id="PTHR31528:SF15">
    <property type="entry name" value="RIBOFLAVIN-BINDING PROTEIN RIBY"/>
    <property type="match status" value="1"/>
</dbReference>
<dbReference type="RefSeq" id="WP_055470817.1">
    <property type="nucleotide sequence ID" value="NZ_JBIRWE010000001.1"/>
</dbReference>
<feature type="chain" id="PRO_5046481162" evidence="1">
    <location>
        <begin position="22"/>
        <end position="339"/>
    </location>
</feature>
<feature type="signal peptide" evidence="1">
    <location>
        <begin position="1"/>
        <end position="21"/>
    </location>
</feature>
<proteinExistence type="predicted"/>
<keyword evidence="4" id="KW-1185">Reference proteome</keyword>
<comment type="caution">
    <text evidence="3">The sequence shown here is derived from an EMBL/GenBank/DDBJ whole genome shotgun (WGS) entry which is preliminary data.</text>
</comment>
<dbReference type="InterPro" id="IPR027939">
    <property type="entry name" value="NMT1/THI5"/>
</dbReference>
<feature type="domain" description="SsuA/THI5-like" evidence="2">
    <location>
        <begin position="50"/>
        <end position="260"/>
    </location>
</feature>
<evidence type="ECO:0000256" key="1">
    <source>
        <dbReference type="SAM" id="SignalP"/>
    </source>
</evidence>
<keyword evidence="1" id="KW-0732">Signal</keyword>
<accession>A0ABW7UK97</accession>
<gene>
    <name evidence="3" type="ORF">ACH429_02950</name>
</gene>
<dbReference type="InterPro" id="IPR015168">
    <property type="entry name" value="SsuA/THI5"/>
</dbReference>
<dbReference type="Gene3D" id="3.40.190.10">
    <property type="entry name" value="Periplasmic binding protein-like II"/>
    <property type="match status" value="2"/>
</dbReference>
<protein>
    <submittedName>
        <fullName evidence="3">ABC transporter substrate-binding protein</fullName>
    </submittedName>
</protein>
<evidence type="ECO:0000313" key="3">
    <source>
        <dbReference type="EMBL" id="MFI1963095.1"/>
    </source>
</evidence>